<dbReference type="PANTHER" id="PTHR45782">
    <property type="entry name" value="MITOCHONDRIAL RIBOSOME-ASSOCIATED GTPASE 1"/>
    <property type="match status" value="1"/>
</dbReference>
<evidence type="ECO:0000259" key="3">
    <source>
        <dbReference type="PROSITE" id="PS51721"/>
    </source>
</evidence>
<dbReference type="SUPFAM" id="SSF52540">
    <property type="entry name" value="P-loop containing nucleoside triphosphate hydrolases"/>
    <property type="match status" value="1"/>
</dbReference>
<keyword evidence="2" id="KW-0342">GTP-binding</keyword>
<accession>A0A3B1CP28</accession>
<dbReference type="EMBL" id="UOGF01000086">
    <property type="protein sequence ID" value="VAX32296.1"/>
    <property type="molecule type" value="Genomic_DNA"/>
</dbReference>
<dbReference type="GO" id="GO:0003924">
    <property type="term" value="F:GTPase activity"/>
    <property type="evidence" value="ECO:0007669"/>
    <property type="project" value="TreeGrafter"/>
</dbReference>
<evidence type="ECO:0000256" key="1">
    <source>
        <dbReference type="ARBA" id="ARBA00022741"/>
    </source>
</evidence>
<reference evidence="4" key="1">
    <citation type="submission" date="2018-06" db="EMBL/GenBank/DDBJ databases">
        <authorList>
            <person name="Zhirakovskaya E."/>
        </authorList>
    </citation>
    <scope>NUCLEOTIDE SEQUENCE</scope>
</reference>
<dbReference type="InterPro" id="IPR023179">
    <property type="entry name" value="GTP-bd_ortho_bundle_sf"/>
</dbReference>
<keyword evidence="1" id="KW-0547">Nucleotide-binding</keyword>
<dbReference type="NCBIfam" id="TIGR03596">
    <property type="entry name" value="GTPase_YlqF"/>
    <property type="match status" value="1"/>
</dbReference>
<dbReference type="Pfam" id="PF01926">
    <property type="entry name" value="MMR_HSR1"/>
    <property type="match status" value="1"/>
</dbReference>
<organism evidence="4">
    <name type="scientific">hydrothermal vent metagenome</name>
    <dbReference type="NCBI Taxonomy" id="652676"/>
    <lineage>
        <taxon>unclassified sequences</taxon>
        <taxon>metagenomes</taxon>
        <taxon>ecological metagenomes</taxon>
    </lineage>
</organism>
<dbReference type="Gene3D" id="1.10.1580.10">
    <property type="match status" value="1"/>
</dbReference>
<dbReference type="Gene3D" id="3.40.50.300">
    <property type="entry name" value="P-loop containing nucleotide triphosphate hydrolases"/>
    <property type="match status" value="1"/>
</dbReference>
<dbReference type="GO" id="GO:0005525">
    <property type="term" value="F:GTP binding"/>
    <property type="evidence" value="ECO:0007669"/>
    <property type="project" value="UniProtKB-KW"/>
</dbReference>
<proteinExistence type="predicted"/>
<gene>
    <name evidence="4" type="ORF">MNBD_NITROSPIRAE01-197</name>
</gene>
<protein>
    <submittedName>
        <fullName evidence="4">LSU ribosomal maturation GTPase RbgA (B. subtilis YlqF)</fullName>
    </submittedName>
</protein>
<evidence type="ECO:0000313" key="4">
    <source>
        <dbReference type="EMBL" id="VAX32296.1"/>
    </source>
</evidence>
<name>A0A3B1CP28_9ZZZZ</name>
<dbReference type="CDD" id="cd01856">
    <property type="entry name" value="YlqF"/>
    <property type="match status" value="1"/>
</dbReference>
<feature type="domain" description="CP-type G" evidence="3">
    <location>
        <begin position="14"/>
        <end position="172"/>
    </location>
</feature>
<dbReference type="InterPro" id="IPR016478">
    <property type="entry name" value="GTPase_MTG1"/>
</dbReference>
<dbReference type="PIRSF" id="PIRSF006230">
    <property type="entry name" value="MG442"/>
    <property type="match status" value="1"/>
</dbReference>
<dbReference type="InterPro" id="IPR027417">
    <property type="entry name" value="P-loop_NTPase"/>
</dbReference>
<dbReference type="InterPro" id="IPR019991">
    <property type="entry name" value="GTP-bd_ribosome_bgen"/>
</dbReference>
<dbReference type="InterPro" id="IPR030378">
    <property type="entry name" value="G_CP_dom"/>
</dbReference>
<sequence>MAIQWYPGHMQKARREIKKAMSDMDLVIEVLDARIPFSSENPLVSELRGPRPVIKVLNKSDLADPKVTQLWARHWAGAPATEALAINAKSLPLTRKLIARCRSFFPGRNEKALPLRAMVVGIPNCGKSTLINTLAGKAITKVRDEPAVTRHQQQIKLGNGILLNDSPGILWPQIENERNGYCLAMTGAIKNTAFDFESVAHFAATFLLKNAADALMTRYRLKALPEDETALLESIGRKRGCLGPGGVIDIHQASEVLLHDFRSGALGRISLEVPEIDL</sequence>
<dbReference type="GO" id="GO:0006412">
    <property type="term" value="P:translation"/>
    <property type="evidence" value="ECO:0007669"/>
    <property type="project" value="TreeGrafter"/>
</dbReference>
<evidence type="ECO:0000256" key="2">
    <source>
        <dbReference type="ARBA" id="ARBA00023134"/>
    </source>
</evidence>
<dbReference type="PROSITE" id="PS51721">
    <property type="entry name" value="G_CP"/>
    <property type="match status" value="1"/>
</dbReference>
<dbReference type="AlphaFoldDB" id="A0A3B1CP28"/>
<dbReference type="PANTHER" id="PTHR45782:SF4">
    <property type="entry name" value="MITOCHONDRIAL RIBOSOME-ASSOCIATED GTPASE 1"/>
    <property type="match status" value="1"/>
</dbReference>
<dbReference type="InterPro" id="IPR006073">
    <property type="entry name" value="GTP-bd"/>
</dbReference>